<comment type="caution">
    <text evidence="3">The sequence shown here is derived from an EMBL/GenBank/DDBJ whole genome shotgun (WGS) entry which is preliminary data.</text>
</comment>
<dbReference type="RefSeq" id="WP_277521642.1">
    <property type="nucleotide sequence ID" value="NZ_JAMQOT010000003.1"/>
</dbReference>
<protein>
    <submittedName>
        <fullName evidence="3">Heavy-metal-associated domain-containing protein</fullName>
    </submittedName>
</protein>
<gene>
    <name evidence="3" type="ORF">NDI89_11070</name>
</gene>
<evidence type="ECO:0000259" key="2">
    <source>
        <dbReference type="PROSITE" id="PS50846"/>
    </source>
</evidence>
<dbReference type="InterPro" id="IPR036163">
    <property type="entry name" value="HMA_dom_sf"/>
</dbReference>
<dbReference type="InterPro" id="IPR006121">
    <property type="entry name" value="HMA_dom"/>
</dbReference>
<dbReference type="GO" id="GO:0046872">
    <property type="term" value="F:metal ion binding"/>
    <property type="evidence" value="ECO:0007669"/>
    <property type="project" value="UniProtKB-KW"/>
</dbReference>
<dbReference type="PROSITE" id="PS50846">
    <property type="entry name" value="HMA_2"/>
    <property type="match status" value="1"/>
</dbReference>
<evidence type="ECO:0000313" key="4">
    <source>
        <dbReference type="Proteomes" id="UP001154061"/>
    </source>
</evidence>
<dbReference type="Proteomes" id="UP001154061">
    <property type="component" value="Unassembled WGS sequence"/>
</dbReference>
<sequence length="71" mass="8238">MTRTEEYRVTDFDCPTCASNVERSLSKTDGVERVEVHYTTGRVEIEYDEGTVDPDVFERTISNQGYTPRER</sequence>
<reference evidence="3" key="1">
    <citation type="submission" date="2022-06" db="EMBL/GenBank/DDBJ databases">
        <title>Natrinema sp. a new haloarchaeum isolate from saline soil.</title>
        <authorList>
            <person name="Strakova D."/>
            <person name="Galisteo C."/>
            <person name="Sanchez-Porro C."/>
            <person name="Ventosa A."/>
        </authorList>
    </citation>
    <scope>NUCLEOTIDE SEQUENCE</scope>
    <source>
        <strain evidence="3">S1CR25-10</strain>
    </source>
</reference>
<dbReference type="EMBL" id="JAMQOT010000003">
    <property type="protein sequence ID" value="MDF9746122.1"/>
    <property type="molecule type" value="Genomic_DNA"/>
</dbReference>
<keyword evidence="4" id="KW-1185">Reference proteome</keyword>
<dbReference type="Pfam" id="PF00403">
    <property type="entry name" value="HMA"/>
    <property type="match status" value="1"/>
</dbReference>
<dbReference type="PROSITE" id="PS01047">
    <property type="entry name" value="HMA_1"/>
    <property type="match status" value="1"/>
</dbReference>
<accession>A0A9Q4L1W8</accession>
<evidence type="ECO:0000256" key="1">
    <source>
        <dbReference type="ARBA" id="ARBA00022723"/>
    </source>
</evidence>
<dbReference type="AlphaFoldDB" id="A0A9Q4L1W8"/>
<name>A0A9Q4L1W8_9EURY</name>
<proteinExistence type="predicted"/>
<evidence type="ECO:0000313" key="3">
    <source>
        <dbReference type="EMBL" id="MDF9746122.1"/>
    </source>
</evidence>
<dbReference type="InterPro" id="IPR017969">
    <property type="entry name" value="Heavy-metal-associated_CS"/>
</dbReference>
<feature type="domain" description="HMA" evidence="2">
    <location>
        <begin position="3"/>
        <end position="69"/>
    </location>
</feature>
<organism evidence="3 4">
    <name type="scientific">Natrinema salsiterrestre</name>
    <dbReference type="NCBI Taxonomy" id="2950540"/>
    <lineage>
        <taxon>Archaea</taxon>
        <taxon>Methanobacteriati</taxon>
        <taxon>Methanobacteriota</taxon>
        <taxon>Stenosarchaea group</taxon>
        <taxon>Halobacteria</taxon>
        <taxon>Halobacteriales</taxon>
        <taxon>Natrialbaceae</taxon>
        <taxon>Natrinema</taxon>
    </lineage>
</organism>
<dbReference type="Gene3D" id="3.30.70.100">
    <property type="match status" value="1"/>
</dbReference>
<dbReference type="CDD" id="cd00371">
    <property type="entry name" value="HMA"/>
    <property type="match status" value="1"/>
</dbReference>
<keyword evidence="1" id="KW-0479">Metal-binding</keyword>
<dbReference type="SUPFAM" id="SSF55008">
    <property type="entry name" value="HMA, heavy metal-associated domain"/>
    <property type="match status" value="1"/>
</dbReference>